<proteinExistence type="predicted"/>
<evidence type="ECO:0000313" key="3">
    <source>
        <dbReference type="Proteomes" id="UP000306985"/>
    </source>
</evidence>
<accession>A0A4U6QMI1</accession>
<name>A0A4U6QMI1_9ACTN</name>
<dbReference type="EMBL" id="SZZH01000001">
    <property type="protein sequence ID" value="TKV61242.1"/>
    <property type="molecule type" value="Genomic_DNA"/>
</dbReference>
<organism evidence="2 3">
    <name type="scientific">Nakamurella flava</name>
    <dbReference type="NCBI Taxonomy" id="2576308"/>
    <lineage>
        <taxon>Bacteria</taxon>
        <taxon>Bacillati</taxon>
        <taxon>Actinomycetota</taxon>
        <taxon>Actinomycetes</taxon>
        <taxon>Nakamurellales</taxon>
        <taxon>Nakamurellaceae</taxon>
        <taxon>Nakamurella</taxon>
    </lineage>
</organism>
<dbReference type="GO" id="GO:1990281">
    <property type="term" value="C:efflux pump complex"/>
    <property type="evidence" value="ECO:0007669"/>
    <property type="project" value="TreeGrafter"/>
</dbReference>
<dbReference type="PANTHER" id="PTHR30469">
    <property type="entry name" value="MULTIDRUG RESISTANCE PROTEIN MDTA"/>
    <property type="match status" value="1"/>
</dbReference>
<evidence type="ECO:0000313" key="2">
    <source>
        <dbReference type="EMBL" id="TKV61242.1"/>
    </source>
</evidence>
<dbReference type="SUPFAM" id="SSF111369">
    <property type="entry name" value="HlyD-like secretion proteins"/>
    <property type="match status" value="1"/>
</dbReference>
<dbReference type="OrthoDB" id="3725787at2"/>
<dbReference type="Proteomes" id="UP000306985">
    <property type="component" value="Unassembled WGS sequence"/>
</dbReference>
<gene>
    <name evidence="2" type="ORF">FDO65_06360</name>
</gene>
<evidence type="ECO:0000259" key="1">
    <source>
        <dbReference type="Pfam" id="PF25919"/>
    </source>
</evidence>
<dbReference type="InterPro" id="IPR058790">
    <property type="entry name" value="BSH_CusB"/>
</dbReference>
<feature type="domain" description="CusB-like barrel-sandwich hybrid" evidence="1">
    <location>
        <begin position="53"/>
        <end position="136"/>
    </location>
</feature>
<dbReference type="Gene3D" id="2.40.30.170">
    <property type="match status" value="1"/>
</dbReference>
<dbReference type="Pfam" id="PF25919">
    <property type="entry name" value="BSH_CusB"/>
    <property type="match status" value="1"/>
</dbReference>
<comment type="caution">
    <text evidence="2">The sequence shown here is derived from an EMBL/GenBank/DDBJ whole genome shotgun (WGS) entry which is preliminary data.</text>
</comment>
<dbReference type="AlphaFoldDB" id="A0A4U6QMI1"/>
<sequence length="242" mass="25456">MTWRNRIRLGLGLIGVLALAAVLTMIVNRNNGIVESRSASLVAEDYPVGTDYAGTVTQQYVHTGDVVKAGQPLFEVQSATLERDIAQNLVTASNLTYEVKNDNTIVLAATNDGVVSSVAYTNGAFVPANTTIATIQQAGSMYVSADFVLSAKDYARIPAQAKVDLVLPNNEKVTAQVSQIQVQTEDGQARTIIRAYSPDLADGTGLFAVGTPVQATLHLDNSGVVTDVTNSITSAVGLGDQA</sequence>
<keyword evidence="3" id="KW-1185">Reference proteome</keyword>
<protein>
    <submittedName>
        <fullName evidence="2">HlyD family efflux transporter periplasmic adaptor subunit</fullName>
    </submittedName>
</protein>
<dbReference type="Gene3D" id="2.40.50.100">
    <property type="match status" value="1"/>
</dbReference>
<dbReference type="RefSeq" id="WP_137448546.1">
    <property type="nucleotide sequence ID" value="NZ_SZZH01000001.1"/>
</dbReference>
<reference evidence="2 3" key="1">
    <citation type="submission" date="2019-05" db="EMBL/GenBank/DDBJ databases">
        <title>Nakamurella sp. N5BH11, whole genome shotgun sequence.</title>
        <authorList>
            <person name="Tuo L."/>
        </authorList>
    </citation>
    <scope>NUCLEOTIDE SEQUENCE [LARGE SCALE GENOMIC DNA]</scope>
    <source>
        <strain evidence="2 3">N5BH11</strain>
    </source>
</reference>
<dbReference type="GO" id="GO:0015562">
    <property type="term" value="F:efflux transmembrane transporter activity"/>
    <property type="evidence" value="ECO:0007669"/>
    <property type="project" value="TreeGrafter"/>
</dbReference>